<comment type="caution">
    <text evidence="2">The sequence shown here is derived from an EMBL/GenBank/DDBJ whole genome shotgun (WGS) entry which is preliminary data.</text>
</comment>
<sequence>MHWTTTDEGQATMGKRGWASDDGRTSLVIPSDARISLVISKDAHISLVIPKDAHISLVIPKDTHISLVIPKDTHISRGISKDTMPVSRCTPTTNSRLHATTDEGKCVGMVEIVCDLARVLLDCFERRTEKGTTKTAAPQGGVDVRRWVWQKPEAEVEKRSEIELSHAGVTRLTTFG</sequence>
<protein>
    <recommendedName>
        <fullName evidence="4">NBS-LRR type resistance protein</fullName>
    </recommendedName>
</protein>
<accession>A0A5A7TJC3</accession>
<dbReference type="EMBL" id="SSTE01015151">
    <property type="protein sequence ID" value="KAA0043523.1"/>
    <property type="molecule type" value="Genomic_DNA"/>
</dbReference>
<evidence type="ECO:0000313" key="2">
    <source>
        <dbReference type="EMBL" id="KAA0043523.1"/>
    </source>
</evidence>
<proteinExistence type="predicted"/>
<reference evidence="2 3" key="1">
    <citation type="submission" date="2019-08" db="EMBL/GenBank/DDBJ databases">
        <title>Draft genome sequences of two oriental melons (Cucumis melo L. var makuwa).</title>
        <authorList>
            <person name="Kwon S.-Y."/>
        </authorList>
    </citation>
    <scope>NUCLEOTIDE SEQUENCE [LARGE SCALE GENOMIC DNA]</scope>
    <source>
        <strain evidence="3">cv. SW 3</strain>
        <tissue evidence="2">Leaf</tissue>
    </source>
</reference>
<gene>
    <name evidence="2" type="ORF">E6C27_scaffold335G00170</name>
</gene>
<evidence type="ECO:0008006" key="4">
    <source>
        <dbReference type="Google" id="ProtNLM"/>
    </source>
</evidence>
<feature type="region of interest" description="Disordered" evidence="1">
    <location>
        <begin position="1"/>
        <end position="21"/>
    </location>
</feature>
<name>A0A5A7TJC3_CUCMM</name>
<organism evidence="2 3">
    <name type="scientific">Cucumis melo var. makuwa</name>
    <name type="common">Oriental melon</name>
    <dbReference type="NCBI Taxonomy" id="1194695"/>
    <lineage>
        <taxon>Eukaryota</taxon>
        <taxon>Viridiplantae</taxon>
        <taxon>Streptophyta</taxon>
        <taxon>Embryophyta</taxon>
        <taxon>Tracheophyta</taxon>
        <taxon>Spermatophyta</taxon>
        <taxon>Magnoliopsida</taxon>
        <taxon>eudicotyledons</taxon>
        <taxon>Gunneridae</taxon>
        <taxon>Pentapetalae</taxon>
        <taxon>rosids</taxon>
        <taxon>fabids</taxon>
        <taxon>Cucurbitales</taxon>
        <taxon>Cucurbitaceae</taxon>
        <taxon>Benincaseae</taxon>
        <taxon>Cucumis</taxon>
    </lineage>
</organism>
<dbReference type="Proteomes" id="UP000321393">
    <property type="component" value="Unassembled WGS sequence"/>
</dbReference>
<evidence type="ECO:0000313" key="3">
    <source>
        <dbReference type="Proteomes" id="UP000321393"/>
    </source>
</evidence>
<dbReference type="AlphaFoldDB" id="A0A5A7TJC3"/>
<evidence type="ECO:0000256" key="1">
    <source>
        <dbReference type="SAM" id="MobiDB-lite"/>
    </source>
</evidence>